<name>A0A9Q1BWI0_HOLLE</name>
<keyword evidence="2" id="KW-1185">Reference proteome</keyword>
<accession>A0A9Q1BWI0</accession>
<dbReference type="AlphaFoldDB" id="A0A9Q1BWI0"/>
<protein>
    <submittedName>
        <fullName evidence="1">Uncharacterized protein</fullName>
    </submittedName>
</protein>
<reference evidence="1" key="1">
    <citation type="submission" date="2021-10" db="EMBL/GenBank/DDBJ databases">
        <title>Tropical sea cucumber genome reveals ecological adaptation and Cuvierian tubules defense mechanism.</title>
        <authorList>
            <person name="Chen T."/>
        </authorList>
    </citation>
    <scope>NUCLEOTIDE SEQUENCE</scope>
    <source>
        <strain evidence="1">Nanhai2018</strain>
        <tissue evidence="1">Muscle</tissue>
    </source>
</reference>
<evidence type="ECO:0000313" key="1">
    <source>
        <dbReference type="EMBL" id="KAJ8033831.1"/>
    </source>
</evidence>
<evidence type="ECO:0000313" key="2">
    <source>
        <dbReference type="Proteomes" id="UP001152320"/>
    </source>
</evidence>
<dbReference type="EMBL" id="JAIZAY010000011">
    <property type="protein sequence ID" value="KAJ8033831.1"/>
    <property type="molecule type" value="Genomic_DNA"/>
</dbReference>
<organism evidence="1 2">
    <name type="scientific">Holothuria leucospilota</name>
    <name type="common">Black long sea cucumber</name>
    <name type="synonym">Mertensiothuria leucospilota</name>
    <dbReference type="NCBI Taxonomy" id="206669"/>
    <lineage>
        <taxon>Eukaryota</taxon>
        <taxon>Metazoa</taxon>
        <taxon>Echinodermata</taxon>
        <taxon>Eleutherozoa</taxon>
        <taxon>Echinozoa</taxon>
        <taxon>Holothuroidea</taxon>
        <taxon>Aspidochirotacea</taxon>
        <taxon>Aspidochirotida</taxon>
        <taxon>Holothuriidae</taxon>
        <taxon>Holothuria</taxon>
    </lineage>
</organism>
<comment type="caution">
    <text evidence="1">The sequence shown here is derived from an EMBL/GenBank/DDBJ whole genome shotgun (WGS) entry which is preliminary data.</text>
</comment>
<dbReference type="Proteomes" id="UP001152320">
    <property type="component" value="Chromosome 11"/>
</dbReference>
<proteinExistence type="predicted"/>
<sequence>MASGNRVTVNTTTSGCVTNEELNIHIQYGFYDRHYLESVDSSDADKLPDLEEALETKTNDVQVYFSTGLCNESVETAARNDATTVPVKMKMILGSLMGYLSM</sequence>
<gene>
    <name evidence="1" type="ORF">HOLleu_24194</name>
</gene>